<dbReference type="Proteomes" id="UP000326091">
    <property type="component" value="Chromosome"/>
</dbReference>
<accession>A0A1H7M0D9</accession>
<dbReference type="EMBL" id="CP043529">
    <property type="protein sequence ID" value="QEW34708.1"/>
    <property type="molecule type" value="Genomic_DNA"/>
</dbReference>
<reference evidence="1 2" key="1">
    <citation type="submission" date="2019-09" db="EMBL/GenBank/DDBJ databases">
        <title>Commensal-derived Metabolites Govern Vibrio cholerae Pathogenesis in Host.</title>
        <authorList>
            <person name="Yoon S.S."/>
            <person name="Yoon M.Y."/>
        </authorList>
    </citation>
    <scope>NUCLEOTIDE SEQUENCE [LARGE SCALE GENOMIC DNA]</scope>
    <source>
        <strain evidence="1 2">VIC01</strain>
    </source>
</reference>
<sequence>MENITVNVFDDVLYLAWEFVYLIFFTRFVCVHGNYKNACAILISIYYSHKNCNCFLLE</sequence>
<gene>
    <name evidence="1" type="ORF">VIC01_00141</name>
</gene>
<protein>
    <submittedName>
        <fullName evidence="1">Uncharacterized protein</fullName>
    </submittedName>
</protein>
<organism evidence="1 2">
    <name type="scientific">Phocaeicola vulgatus</name>
    <name type="common">Bacteroides vulgatus</name>
    <dbReference type="NCBI Taxonomy" id="821"/>
    <lineage>
        <taxon>Bacteria</taxon>
        <taxon>Pseudomonadati</taxon>
        <taxon>Bacteroidota</taxon>
        <taxon>Bacteroidia</taxon>
        <taxon>Bacteroidales</taxon>
        <taxon>Bacteroidaceae</taxon>
        <taxon>Phocaeicola</taxon>
    </lineage>
</organism>
<dbReference type="AlphaFoldDB" id="A0A1H7M0D9"/>
<evidence type="ECO:0000313" key="2">
    <source>
        <dbReference type="Proteomes" id="UP000326091"/>
    </source>
</evidence>
<evidence type="ECO:0000313" key="1">
    <source>
        <dbReference type="EMBL" id="QEW34708.1"/>
    </source>
</evidence>
<name>A0A1H7M0D9_PHOVU</name>
<proteinExistence type="predicted"/>